<evidence type="ECO:0000256" key="4">
    <source>
        <dbReference type="ARBA" id="ARBA00022642"/>
    </source>
</evidence>
<dbReference type="Gene3D" id="3.40.50.620">
    <property type="entry name" value="HUPs"/>
    <property type="match status" value="1"/>
</dbReference>
<dbReference type="AlphaFoldDB" id="F6B8Q4"/>
<evidence type="ECO:0000256" key="1">
    <source>
        <dbReference type="ARBA" id="ARBA00002324"/>
    </source>
</evidence>
<evidence type="ECO:0000256" key="3">
    <source>
        <dbReference type="ARBA" id="ARBA00009014"/>
    </source>
</evidence>
<evidence type="ECO:0000313" key="13">
    <source>
        <dbReference type="EMBL" id="AEF94747.1"/>
    </source>
</evidence>
<dbReference type="NCBIfam" id="TIGR00125">
    <property type="entry name" value="cyt_tran_rel"/>
    <property type="match status" value="1"/>
</dbReference>
<dbReference type="InterPro" id="IPR004821">
    <property type="entry name" value="Cyt_trans-like"/>
</dbReference>
<protein>
    <recommendedName>
        <fullName evidence="11">Probable nicotinate-nucleotide adenylyltransferase</fullName>
        <ecNumber evidence="11">2.7.7.18</ecNumber>
    </recommendedName>
    <alternativeName>
        <fullName evidence="11">Deamido-NAD(+) diphosphorylase</fullName>
    </alternativeName>
    <alternativeName>
        <fullName evidence="11">Deamido-NAD(+) pyrophosphorylase</fullName>
    </alternativeName>
    <alternativeName>
        <fullName evidence="11">Nicotinate mononucleotide adenylyltransferase</fullName>
        <shortName evidence="11">NaMN adenylyltransferase</shortName>
    </alternativeName>
</protein>
<keyword evidence="7 11" id="KW-0547">Nucleotide-binding</keyword>
<dbReference type="InterPro" id="IPR005248">
    <property type="entry name" value="NadD/NMNAT"/>
</dbReference>
<evidence type="ECO:0000256" key="11">
    <source>
        <dbReference type="HAMAP-Rule" id="MF_00244"/>
    </source>
</evidence>
<evidence type="ECO:0000256" key="2">
    <source>
        <dbReference type="ARBA" id="ARBA00005019"/>
    </source>
</evidence>
<dbReference type="EMBL" id="CP002736">
    <property type="protein sequence ID" value="AEF94747.1"/>
    <property type="molecule type" value="Genomic_DNA"/>
</dbReference>
<accession>F6B8Q4</accession>
<evidence type="ECO:0000256" key="10">
    <source>
        <dbReference type="ARBA" id="ARBA00048721"/>
    </source>
</evidence>
<dbReference type="RefSeq" id="WP_013810438.1">
    <property type="nucleotide sequence ID" value="NC_015565.1"/>
</dbReference>
<evidence type="ECO:0000256" key="9">
    <source>
        <dbReference type="ARBA" id="ARBA00023027"/>
    </source>
</evidence>
<comment type="pathway">
    <text evidence="2 11">Cofactor biosynthesis; NAD(+) biosynthesis; deamido-NAD(+) from nicotinate D-ribonucleotide: step 1/1.</text>
</comment>
<keyword evidence="4 11" id="KW-0662">Pyridine nucleotide biosynthesis</keyword>
<dbReference type="STRING" id="868595.Desca_1903"/>
<dbReference type="HOGENOM" id="CLU_069765_1_1_9"/>
<keyword evidence="5 11" id="KW-0808">Transferase</keyword>
<evidence type="ECO:0000256" key="8">
    <source>
        <dbReference type="ARBA" id="ARBA00022840"/>
    </source>
</evidence>
<evidence type="ECO:0000259" key="12">
    <source>
        <dbReference type="Pfam" id="PF01467"/>
    </source>
</evidence>
<evidence type="ECO:0000313" key="14">
    <source>
        <dbReference type="Proteomes" id="UP000009226"/>
    </source>
</evidence>
<keyword evidence="9 11" id="KW-0520">NAD</keyword>
<dbReference type="PANTHER" id="PTHR39321">
    <property type="entry name" value="NICOTINATE-NUCLEOTIDE ADENYLYLTRANSFERASE-RELATED"/>
    <property type="match status" value="1"/>
</dbReference>
<dbReference type="KEGG" id="dca:Desca_1903"/>
<comment type="catalytic activity">
    <reaction evidence="10 11">
        <text>nicotinate beta-D-ribonucleotide + ATP + H(+) = deamido-NAD(+) + diphosphate</text>
        <dbReference type="Rhea" id="RHEA:22860"/>
        <dbReference type="ChEBI" id="CHEBI:15378"/>
        <dbReference type="ChEBI" id="CHEBI:30616"/>
        <dbReference type="ChEBI" id="CHEBI:33019"/>
        <dbReference type="ChEBI" id="CHEBI:57502"/>
        <dbReference type="ChEBI" id="CHEBI:58437"/>
        <dbReference type="EC" id="2.7.7.18"/>
    </reaction>
</comment>
<evidence type="ECO:0000256" key="7">
    <source>
        <dbReference type="ARBA" id="ARBA00022741"/>
    </source>
</evidence>
<evidence type="ECO:0000256" key="6">
    <source>
        <dbReference type="ARBA" id="ARBA00022695"/>
    </source>
</evidence>
<dbReference type="InterPro" id="IPR014729">
    <property type="entry name" value="Rossmann-like_a/b/a_fold"/>
</dbReference>
<gene>
    <name evidence="11" type="primary">nadD</name>
    <name evidence="13" type="ordered locus">Desca_1903</name>
</gene>
<dbReference type="UniPathway" id="UPA00253">
    <property type="reaction ID" value="UER00332"/>
</dbReference>
<evidence type="ECO:0000256" key="5">
    <source>
        <dbReference type="ARBA" id="ARBA00022679"/>
    </source>
</evidence>
<dbReference type="GO" id="GO:0004515">
    <property type="term" value="F:nicotinate-nucleotide adenylyltransferase activity"/>
    <property type="evidence" value="ECO:0007669"/>
    <property type="project" value="UniProtKB-UniRule"/>
</dbReference>
<proteinExistence type="inferred from homology"/>
<dbReference type="Pfam" id="PF01467">
    <property type="entry name" value="CTP_transf_like"/>
    <property type="match status" value="1"/>
</dbReference>
<keyword evidence="8 11" id="KW-0067">ATP-binding</keyword>
<dbReference type="SUPFAM" id="SSF52374">
    <property type="entry name" value="Nucleotidylyl transferase"/>
    <property type="match status" value="1"/>
</dbReference>
<feature type="domain" description="Cytidyltransferase-like" evidence="12">
    <location>
        <begin position="6"/>
        <end position="174"/>
    </location>
</feature>
<comment type="similarity">
    <text evidence="3 11">Belongs to the NadD family.</text>
</comment>
<dbReference type="eggNOG" id="COG1057">
    <property type="taxonomic scope" value="Bacteria"/>
</dbReference>
<dbReference type="FunFam" id="3.40.50.620:FF:000039">
    <property type="entry name" value="Probable nicotinate-nucleotide adenylyltransferase"/>
    <property type="match status" value="1"/>
</dbReference>
<dbReference type="CDD" id="cd02165">
    <property type="entry name" value="NMNAT"/>
    <property type="match status" value="1"/>
</dbReference>
<keyword evidence="14" id="KW-1185">Reference proteome</keyword>
<dbReference type="Proteomes" id="UP000009226">
    <property type="component" value="Chromosome"/>
</dbReference>
<dbReference type="NCBIfam" id="NF000840">
    <property type="entry name" value="PRK00071.1-3"/>
    <property type="match status" value="1"/>
</dbReference>
<comment type="function">
    <text evidence="1 11">Catalyzes the reversible adenylation of nicotinate mononucleotide (NaMN) to nicotinic acid adenine dinucleotide (NaAD).</text>
</comment>
<sequence length="201" mass="22954">MRRICIMGGTFDPIHFGHLVVAEEVRCRFALEKVVFIPTGKPPHKKNQRITDPLDRLKMVQLATADNEFFEVSRLEIDRQGYSYTIDTVRAVKALYNAEKVYFITGADAALEIFTWKDVEELLTICTFIAATRPGFNLNSLEESLKSLPNNISKNIIPLEVPALSISSTDIRQRVKEGRSIKYLLPASVENYIWQNNLYTK</sequence>
<dbReference type="GO" id="GO:0005524">
    <property type="term" value="F:ATP binding"/>
    <property type="evidence" value="ECO:0007669"/>
    <property type="project" value="UniProtKB-KW"/>
</dbReference>
<dbReference type="EC" id="2.7.7.18" evidence="11"/>
<dbReference type="GO" id="GO:0009435">
    <property type="term" value="P:NAD+ biosynthetic process"/>
    <property type="evidence" value="ECO:0007669"/>
    <property type="project" value="UniProtKB-UniRule"/>
</dbReference>
<organism evidence="13 14">
    <name type="scientific">Desulfotomaculum nigrificans (strain DSM 14880 / VKM B-2319 / CO-1-SRB)</name>
    <name type="common">Desulfotomaculum carboxydivorans</name>
    <dbReference type="NCBI Taxonomy" id="868595"/>
    <lineage>
        <taxon>Bacteria</taxon>
        <taxon>Bacillati</taxon>
        <taxon>Bacillota</taxon>
        <taxon>Clostridia</taxon>
        <taxon>Eubacteriales</taxon>
        <taxon>Desulfotomaculaceae</taxon>
        <taxon>Desulfotomaculum</taxon>
    </lineage>
</organism>
<name>F6B8Q4_DESCC</name>
<dbReference type="NCBIfam" id="TIGR00482">
    <property type="entry name" value="nicotinate (nicotinamide) nucleotide adenylyltransferase"/>
    <property type="match status" value="1"/>
</dbReference>
<reference evidence="13 14" key="1">
    <citation type="submission" date="2011-05" db="EMBL/GenBank/DDBJ databases">
        <title>Complete sequence of Desulfotomaculum carboxydivorans CO-1-SRB.</title>
        <authorList>
            <consortium name="US DOE Joint Genome Institute"/>
            <person name="Lucas S."/>
            <person name="Han J."/>
            <person name="Lapidus A."/>
            <person name="Cheng J.-F."/>
            <person name="Goodwin L."/>
            <person name="Pitluck S."/>
            <person name="Peters L."/>
            <person name="Mikhailova N."/>
            <person name="Lu M."/>
            <person name="Han C."/>
            <person name="Tapia R."/>
            <person name="Land M."/>
            <person name="Hauser L."/>
            <person name="Kyrpides N."/>
            <person name="Ivanova N."/>
            <person name="Pagani I."/>
            <person name="Stams A."/>
            <person name="Plugge C."/>
            <person name="Muyzer G."/>
            <person name="Kuever J."/>
            <person name="Parshina S."/>
            <person name="Ivanova A."/>
            <person name="Nazina T."/>
            <person name="Woyke T."/>
        </authorList>
    </citation>
    <scope>NUCLEOTIDE SEQUENCE [LARGE SCALE GENOMIC DNA]</scope>
    <source>
        <strain evidence="14">DSM 14880 / VKM B-2319 / CO-1-SRB</strain>
    </source>
</reference>
<dbReference type="PANTHER" id="PTHR39321:SF3">
    <property type="entry name" value="PHOSPHOPANTETHEINE ADENYLYLTRANSFERASE"/>
    <property type="match status" value="1"/>
</dbReference>
<keyword evidence="6 11" id="KW-0548">Nucleotidyltransferase</keyword>
<dbReference type="HAMAP" id="MF_00244">
    <property type="entry name" value="NaMN_adenylyltr"/>
    <property type="match status" value="1"/>
</dbReference>